<reference evidence="1" key="1">
    <citation type="submission" date="2022-10" db="EMBL/GenBank/DDBJ databases">
        <title>The complete genomes of actinobacterial strains from the NBC collection.</title>
        <authorList>
            <person name="Joergensen T.S."/>
            <person name="Alvarez Arevalo M."/>
            <person name="Sterndorff E.B."/>
            <person name="Faurdal D."/>
            <person name="Vuksanovic O."/>
            <person name="Mourched A.-S."/>
            <person name="Charusanti P."/>
            <person name="Shaw S."/>
            <person name="Blin K."/>
            <person name="Weber T."/>
        </authorList>
    </citation>
    <scope>NUCLEOTIDE SEQUENCE</scope>
    <source>
        <strain evidence="1">NBC 01771</strain>
    </source>
</reference>
<name>A0ACD4ZLU4_9ACTN</name>
<gene>
    <name evidence="1" type="ORF">OG835_18210</name>
</gene>
<dbReference type="EMBL" id="CP109109">
    <property type="protein sequence ID" value="WSB98766.1"/>
    <property type="molecule type" value="Genomic_DNA"/>
</dbReference>
<sequence>MYKRMLRAVVVTAFSAALAYGALAVGADIGWDTTPAGSAAQGVESGDIGWNAPAGSVESGDIGWNVKAAGSTAVPSGSGDIGWVTPQAAPKDIGWNITSADTSA</sequence>
<proteinExistence type="predicted"/>
<accession>A0ACD4ZLU4</accession>
<protein>
    <submittedName>
        <fullName evidence="1">CDK5RAP3 family protein</fullName>
    </submittedName>
</protein>
<organism evidence="1 2">
    <name type="scientific">Streptomyces scopuliridis</name>
    <dbReference type="NCBI Taxonomy" id="452529"/>
    <lineage>
        <taxon>Bacteria</taxon>
        <taxon>Bacillati</taxon>
        <taxon>Actinomycetota</taxon>
        <taxon>Actinomycetes</taxon>
        <taxon>Kitasatosporales</taxon>
        <taxon>Streptomycetaceae</taxon>
        <taxon>Streptomyces</taxon>
    </lineage>
</organism>
<dbReference type="Proteomes" id="UP001348369">
    <property type="component" value="Chromosome"/>
</dbReference>
<evidence type="ECO:0000313" key="2">
    <source>
        <dbReference type="Proteomes" id="UP001348369"/>
    </source>
</evidence>
<keyword evidence="2" id="KW-1185">Reference proteome</keyword>
<evidence type="ECO:0000313" key="1">
    <source>
        <dbReference type="EMBL" id="WSB98766.1"/>
    </source>
</evidence>